<dbReference type="Gene3D" id="3.40.50.410">
    <property type="entry name" value="von Willebrand factor, type A domain"/>
    <property type="match status" value="1"/>
</dbReference>
<accession>A0A368FNW8</accession>
<evidence type="ECO:0000313" key="3">
    <source>
        <dbReference type="EMBL" id="RCN33866.1"/>
    </source>
</evidence>
<dbReference type="InterPro" id="IPR002035">
    <property type="entry name" value="VWF_A"/>
</dbReference>
<feature type="domain" description="VWFA" evidence="2">
    <location>
        <begin position="78"/>
        <end position="211"/>
    </location>
</feature>
<dbReference type="Proteomes" id="UP000252519">
    <property type="component" value="Unassembled WGS sequence"/>
</dbReference>
<evidence type="ECO:0000259" key="2">
    <source>
        <dbReference type="Pfam" id="PF00092"/>
    </source>
</evidence>
<dbReference type="OrthoDB" id="6262482at2759"/>
<gene>
    <name evidence="3" type="ORF">ANCCAN_20287</name>
</gene>
<organism evidence="3 4">
    <name type="scientific">Ancylostoma caninum</name>
    <name type="common">Dog hookworm</name>
    <dbReference type="NCBI Taxonomy" id="29170"/>
    <lineage>
        <taxon>Eukaryota</taxon>
        <taxon>Metazoa</taxon>
        <taxon>Ecdysozoa</taxon>
        <taxon>Nematoda</taxon>
        <taxon>Chromadorea</taxon>
        <taxon>Rhabditida</taxon>
        <taxon>Rhabditina</taxon>
        <taxon>Rhabditomorpha</taxon>
        <taxon>Strongyloidea</taxon>
        <taxon>Ancylostomatidae</taxon>
        <taxon>Ancylostomatinae</taxon>
        <taxon>Ancylostoma</taxon>
    </lineage>
</organism>
<proteinExistence type="predicted"/>
<evidence type="ECO:0000313" key="4">
    <source>
        <dbReference type="Proteomes" id="UP000252519"/>
    </source>
</evidence>
<dbReference type="InterPro" id="IPR036465">
    <property type="entry name" value="vWFA_dom_sf"/>
</dbReference>
<comment type="caution">
    <text evidence="3">The sequence shown here is derived from an EMBL/GenBank/DDBJ whole genome shotgun (WGS) entry which is preliminary data.</text>
</comment>
<dbReference type="AlphaFoldDB" id="A0A368FNW8"/>
<feature type="compositionally biased region" description="Low complexity" evidence="1">
    <location>
        <begin position="259"/>
        <end position="268"/>
    </location>
</feature>
<feature type="region of interest" description="Disordered" evidence="1">
    <location>
        <begin position="259"/>
        <end position="280"/>
    </location>
</feature>
<keyword evidence="4" id="KW-1185">Reference proteome</keyword>
<dbReference type="SUPFAM" id="SSF53300">
    <property type="entry name" value="vWA-like"/>
    <property type="match status" value="1"/>
</dbReference>
<dbReference type="Pfam" id="PF00092">
    <property type="entry name" value="VWA"/>
    <property type="match status" value="1"/>
</dbReference>
<reference evidence="3 4" key="1">
    <citation type="submission" date="2014-10" db="EMBL/GenBank/DDBJ databases">
        <title>Draft genome of the hookworm Ancylostoma caninum.</title>
        <authorList>
            <person name="Mitreva M."/>
        </authorList>
    </citation>
    <scope>NUCLEOTIDE SEQUENCE [LARGE SCALE GENOMIC DNA]</scope>
    <source>
        <strain evidence="3 4">Baltimore</strain>
    </source>
</reference>
<evidence type="ECO:0000256" key="1">
    <source>
        <dbReference type="SAM" id="MobiDB-lite"/>
    </source>
</evidence>
<protein>
    <recommendedName>
        <fullName evidence="2">VWFA domain-containing protein</fullName>
    </recommendedName>
</protein>
<sequence>MTLDNTNDRQLYLALRKEESEVTASSGFRNGFKHIMVIVSADAWTGTNVLGSSTLSAVQTKYDMVGASFSSMAICKIAANSQVTIFTYAAVAKSYCTLAASGSNRTILTSSIQAMTLDNTNDRQLYLALRKEESEVTASSGFRSGFKHIMVIVSADAWTGTSVLGSSTLSAVQAKYDMVLAVGFGAKAVQNQAAALQQLTGVPRYDPYFSSVTAPSNTTVHHLRGKERCEIPPPERPLQQQPQLFQLKIRLLHASCPRSTMTSTLSSTPLRQRAPVTSVR</sequence>
<dbReference type="EMBL" id="JOJR01000857">
    <property type="protein sequence ID" value="RCN33866.1"/>
    <property type="molecule type" value="Genomic_DNA"/>
</dbReference>
<name>A0A368FNW8_ANCCA</name>